<gene>
    <name evidence="1" type="ORF">A8990_105192</name>
</gene>
<proteinExistence type="predicted"/>
<dbReference type="Proteomes" id="UP000256304">
    <property type="component" value="Unassembled WGS sequence"/>
</dbReference>
<comment type="caution">
    <text evidence="1">The sequence shown here is derived from an EMBL/GenBank/DDBJ whole genome shotgun (WGS) entry which is preliminary data.</text>
</comment>
<organism evidence="1 2">
    <name type="scientific">Paenibacillus taihuensis</name>
    <dbReference type="NCBI Taxonomy" id="1156355"/>
    <lineage>
        <taxon>Bacteria</taxon>
        <taxon>Bacillati</taxon>
        <taxon>Bacillota</taxon>
        <taxon>Bacilli</taxon>
        <taxon>Bacillales</taxon>
        <taxon>Paenibacillaceae</taxon>
        <taxon>Paenibacillus</taxon>
    </lineage>
</organism>
<evidence type="ECO:0000313" key="2">
    <source>
        <dbReference type="Proteomes" id="UP000256304"/>
    </source>
</evidence>
<dbReference type="OrthoDB" id="2675985at2"/>
<sequence>MRLIQRTGLSLLIASTVIMPVTNILQPVNVFAASTSSAVATSTIPSFSLGGGSYAKVTDLQFLSGDSDKTAYFTVSVYNNSNKELDFSDYWVEMWTKSGTKYTIKMNEQDAKNTKIVAKTTTDYHFTAKVNAKQNLSDFSFKLIKWDFSQPDYTRTIGQVAVPMAYNPVIPAGTGKVVKMNNLKISSIVARSRFNLIGGQLEGVVIYRVTNYSTDSIPLSNFNYYMKRSGGSLTKLGADISQDEQLAPGESKEILLYGTLPIKKVDPNLQLVVTGTDPTTKLEAPIASYVVKPLAEASTYVKAGNSGKMTVDNMPVNTKIRDAFYDQDSDSHTLSMYVNFNNSGKSTVALPSYSYYVMTSDGALYPTKQALTTNIDLSPGIEKEQYLQFTLPEKANMTGLKLVLRKTSETNKKGYVAALFQVPSQTAQGGTDRAIQYVTKQGLFEFSVLRGERLPWGEQDIINAVIAVRNPQFVTKSLPNIKASIQLNGYNVDDKDIQLIKTDQVVAIPGASYSLYIVSTKVPYTFEASDMNVILSEVGGADGTASTPIGTFKLPSSKLQLPVLKSTDSMDVRGIGRTASLKINKVNTYVDDVTDTKLLYAEFDYKSLESRFSNLANLQAYFKTKNGNYIQASFQNIKDKVTPNKNSLVMAYASFPSDYDLTDVQLIVGQGTTQNQFTGPDATADGFVDAVQYGMPAEKTDILQDTFENMVINPYKISLRKLSPSLQDAYKINIDFEYDLAKIGDYEKVAGTHKLVVELVDQDNKFEQEFDLENGNDALKIGDQLQGSVAFEDRKIWGIIYRQFTVNIYDEFQGHKKLIATKKLNQAMTNG</sequence>
<dbReference type="AlphaFoldDB" id="A0A3D9SP80"/>
<protein>
    <submittedName>
        <fullName evidence="1">Uncharacterized protein</fullName>
    </submittedName>
</protein>
<reference evidence="1 2" key="1">
    <citation type="submission" date="2018-08" db="EMBL/GenBank/DDBJ databases">
        <title>Genomic Encyclopedia of Type Strains, Phase III (KMG-III): the genomes of soil and plant-associated and newly described type strains.</title>
        <authorList>
            <person name="Whitman W."/>
        </authorList>
    </citation>
    <scope>NUCLEOTIDE SEQUENCE [LARGE SCALE GENOMIC DNA]</scope>
    <source>
        <strain evidence="1 2">CGMCC 1.10966</strain>
    </source>
</reference>
<dbReference type="RefSeq" id="WP_116188228.1">
    <property type="nucleotide sequence ID" value="NZ_QTTN01000005.1"/>
</dbReference>
<dbReference type="EMBL" id="QTTN01000005">
    <property type="protein sequence ID" value="REE91486.1"/>
    <property type="molecule type" value="Genomic_DNA"/>
</dbReference>
<evidence type="ECO:0000313" key="1">
    <source>
        <dbReference type="EMBL" id="REE91486.1"/>
    </source>
</evidence>
<accession>A0A3D9SP80</accession>
<name>A0A3D9SP80_9BACL</name>
<keyword evidence="2" id="KW-1185">Reference proteome</keyword>